<evidence type="ECO:0000256" key="4">
    <source>
        <dbReference type="ARBA" id="ARBA00022847"/>
    </source>
</evidence>
<feature type="transmembrane region" description="Helical" evidence="8">
    <location>
        <begin position="407"/>
        <end position="431"/>
    </location>
</feature>
<keyword evidence="10" id="KW-1185">Reference proteome</keyword>
<feature type="transmembrane region" description="Helical" evidence="8">
    <location>
        <begin position="212"/>
        <end position="231"/>
    </location>
</feature>
<feature type="region of interest" description="Disordered" evidence="7">
    <location>
        <begin position="1"/>
        <end position="28"/>
    </location>
</feature>
<evidence type="ECO:0000256" key="2">
    <source>
        <dbReference type="ARBA" id="ARBA00022448"/>
    </source>
</evidence>
<organism evidence="10 11">
    <name type="scientific">Actinia tenebrosa</name>
    <name type="common">Australian red waratah sea anemone</name>
    <dbReference type="NCBI Taxonomy" id="6105"/>
    <lineage>
        <taxon>Eukaryota</taxon>
        <taxon>Metazoa</taxon>
        <taxon>Cnidaria</taxon>
        <taxon>Anthozoa</taxon>
        <taxon>Hexacorallia</taxon>
        <taxon>Actiniaria</taxon>
        <taxon>Actiniidae</taxon>
        <taxon>Actinia</taxon>
    </lineage>
</organism>
<dbReference type="SUPFAM" id="SSF103473">
    <property type="entry name" value="MFS general substrate transporter"/>
    <property type="match status" value="1"/>
</dbReference>
<feature type="transmembrane region" description="Helical" evidence="8">
    <location>
        <begin position="38"/>
        <end position="66"/>
    </location>
</feature>
<reference evidence="11" key="1">
    <citation type="submission" date="2025-08" db="UniProtKB">
        <authorList>
            <consortium name="RefSeq"/>
        </authorList>
    </citation>
    <scope>IDENTIFICATION</scope>
    <source>
        <tissue evidence="11">Tentacle</tissue>
    </source>
</reference>
<evidence type="ECO:0000256" key="8">
    <source>
        <dbReference type="SAM" id="Phobius"/>
    </source>
</evidence>
<feature type="transmembrane region" description="Helical" evidence="8">
    <location>
        <begin position="181"/>
        <end position="200"/>
    </location>
</feature>
<dbReference type="GO" id="GO:0016020">
    <property type="term" value="C:membrane"/>
    <property type="evidence" value="ECO:0007669"/>
    <property type="project" value="UniProtKB-SubCell"/>
</dbReference>
<feature type="transmembrane region" description="Helical" evidence="8">
    <location>
        <begin position="314"/>
        <end position="340"/>
    </location>
</feature>
<dbReference type="InterPro" id="IPR050382">
    <property type="entry name" value="MFS_Na/Anion_cotransporter"/>
</dbReference>
<dbReference type="FunFam" id="1.20.1250.20:FF:000003">
    <property type="entry name" value="Solute carrier family 17 member 3"/>
    <property type="match status" value="1"/>
</dbReference>
<feature type="domain" description="Major facilitator superfamily (MFS) profile" evidence="9">
    <location>
        <begin position="54"/>
        <end position="467"/>
    </location>
</feature>
<keyword evidence="2" id="KW-0813">Transport</keyword>
<dbReference type="InterPro" id="IPR036259">
    <property type="entry name" value="MFS_trans_sf"/>
</dbReference>
<evidence type="ECO:0000259" key="9">
    <source>
        <dbReference type="PROSITE" id="PS50850"/>
    </source>
</evidence>
<feature type="transmembrane region" description="Helical" evidence="8">
    <location>
        <begin position="146"/>
        <end position="169"/>
    </location>
</feature>
<sequence>MTDEQEDWPKNDSRGSSQASGEVSTTEHQKIPGIPKRYILVLLCFFGLFQMYAIRTCLSVAIVAMATNRTVIENGVEVNKGPEFDWTSEVQGIILGSFYYGYAVFQIPAGMLALRYGGKPVFGFAILIASILTVVTPPIVRYNFKLFIVLRIFEGLALGLIAAAHHCIWATWSPMFERSSLLTIAGSGTIVGTIVTMPITGVLSESEGGWPFAFYFIGSFGILWFVVWQICMYETPKDHPCISKEEIDYIGNPWDMDPEKVVKINIPWKDIGLSLPVWACTLTFLVSDWCFYTMLICIPLYMKQVLKCSVAETGFISAIPYILMAIISPSASLLADQLITRKVYSIEFTRKLFQAVGLLISSCFVVAVGYETRAFSSLVLLTLGIGTYGIGSPGASPNLIDLSPKYAGLLMGIANTAGSLSGFLSPAVVGILTTHGTLEEWRLVFWLTALMALTGTLVYTAFGSAHKQPWAED</sequence>
<accession>A0A6P8IT40</accession>
<dbReference type="PANTHER" id="PTHR11662:SF399">
    <property type="entry name" value="FI19708P1-RELATED"/>
    <property type="match status" value="1"/>
</dbReference>
<evidence type="ECO:0000256" key="5">
    <source>
        <dbReference type="ARBA" id="ARBA00022989"/>
    </source>
</evidence>
<feature type="transmembrane region" description="Helical" evidence="8">
    <location>
        <begin position="277"/>
        <end position="302"/>
    </location>
</feature>
<name>A0A6P8IT40_ACTTE</name>
<dbReference type="RefSeq" id="XP_031570159.1">
    <property type="nucleotide sequence ID" value="XM_031714299.1"/>
</dbReference>
<evidence type="ECO:0000256" key="3">
    <source>
        <dbReference type="ARBA" id="ARBA00022692"/>
    </source>
</evidence>
<feature type="transmembrane region" description="Helical" evidence="8">
    <location>
        <begin position="121"/>
        <end position="140"/>
    </location>
</feature>
<dbReference type="InterPro" id="IPR020846">
    <property type="entry name" value="MFS_dom"/>
</dbReference>
<proteinExistence type="predicted"/>
<dbReference type="CDD" id="cd17318">
    <property type="entry name" value="MFS_SLC17"/>
    <property type="match status" value="1"/>
</dbReference>
<feature type="compositionally biased region" description="Polar residues" evidence="7">
    <location>
        <begin position="14"/>
        <end position="24"/>
    </location>
</feature>
<evidence type="ECO:0000313" key="10">
    <source>
        <dbReference type="Proteomes" id="UP000515163"/>
    </source>
</evidence>
<dbReference type="Pfam" id="PF07690">
    <property type="entry name" value="MFS_1"/>
    <property type="match status" value="1"/>
</dbReference>
<dbReference type="KEGG" id="aten:116304550"/>
<dbReference type="GeneID" id="116304550"/>
<evidence type="ECO:0000256" key="6">
    <source>
        <dbReference type="ARBA" id="ARBA00023136"/>
    </source>
</evidence>
<feature type="transmembrane region" description="Helical" evidence="8">
    <location>
        <begin position="443"/>
        <end position="462"/>
    </location>
</feature>
<dbReference type="PANTHER" id="PTHR11662">
    <property type="entry name" value="SOLUTE CARRIER FAMILY 17"/>
    <property type="match status" value="1"/>
</dbReference>
<dbReference type="Proteomes" id="UP000515163">
    <property type="component" value="Unplaced"/>
</dbReference>
<dbReference type="PROSITE" id="PS50850">
    <property type="entry name" value="MFS"/>
    <property type="match status" value="1"/>
</dbReference>
<evidence type="ECO:0000256" key="1">
    <source>
        <dbReference type="ARBA" id="ARBA00004141"/>
    </source>
</evidence>
<protein>
    <submittedName>
        <fullName evidence="11">Vesicular glutamate transporter 1-like</fullName>
    </submittedName>
</protein>
<comment type="subcellular location">
    <subcellularLocation>
        <location evidence="1">Membrane</location>
        <topology evidence="1">Multi-pass membrane protein</topology>
    </subcellularLocation>
</comment>
<dbReference type="GO" id="GO:0015293">
    <property type="term" value="F:symporter activity"/>
    <property type="evidence" value="ECO:0007669"/>
    <property type="project" value="UniProtKB-KW"/>
</dbReference>
<evidence type="ECO:0000313" key="11">
    <source>
        <dbReference type="RefSeq" id="XP_031570159.1"/>
    </source>
</evidence>
<dbReference type="OrthoDB" id="2985014at2759"/>
<dbReference type="AlphaFoldDB" id="A0A6P8IT40"/>
<feature type="transmembrane region" description="Helical" evidence="8">
    <location>
        <begin position="352"/>
        <end position="370"/>
    </location>
</feature>
<keyword evidence="6 8" id="KW-0472">Membrane</keyword>
<dbReference type="InterPro" id="IPR011701">
    <property type="entry name" value="MFS"/>
</dbReference>
<keyword evidence="5 8" id="KW-1133">Transmembrane helix</keyword>
<dbReference type="InParanoid" id="A0A6P8IT40"/>
<dbReference type="FunFam" id="1.20.1250.20:FF:000423">
    <property type="entry name" value="Putative inorganic phosphate cotransporter-like Protein"/>
    <property type="match status" value="1"/>
</dbReference>
<evidence type="ECO:0000256" key="7">
    <source>
        <dbReference type="SAM" id="MobiDB-lite"/>
    </source>
</evidence>
<keyword evidence="3 8" id="KW-0812">Transmembrane</keyword>
<keyword evidence="4" id="KW-0769">Symport</keyword>
<dbReference type="Gene3D" id="1.20.1250.20">
    <property type="entry name" value="MFS general substrate transporter like domains"/>
    <property type="match status" value="2"/>
</dbReference>
<dbReference type="GO" id="GO:0006820">
    <property type="term" value="P:monoatomic anion transport"/>
    <property type="evidence" value="ECO:0007669"/>
    <property type="project" value="TreeGrafter"/>
</dbReference>
<gene>
    <name evidence="11" type="primary">LOC116304550</name>
</gene>
<feature type="transmembrane region" description="Helical" evidence="8">
    <location>
        <begin position="93"/>
        <end position="114"/>
    </location>
</feature>